<protein>
    <submittedName>
        <fullName evidence="2">Uncharacterized protein</fullName>
    </submittedName>
</protein>
<gene>
    <name evidence="2" type="ORF">E2C01_069878</name>
</gene>
<dbReference type="AlphaFoldDB" id="A0A5B7I3I3"/>
<evidence type="ECO:0000256" key="1">
    <source>
        <dbReference type="SAM" id="MobiDB-lite"/>
    </source>
</evidence>
<comment type="caution">
    <text evidence="2">The sequence shown here is derived from an EMBL/GenBank/DDBJ whole genome shotgun (WGS) entry which is preliminary data.</text>
</comment>
<evidence type="ECO:0000313" key="2">
    <source>
        <dbReference type="EMBL" id="MPC75488.1"/>
    </source>
</evidence>
<dbReference type="EMBL" id="VSRR010041250">
    <property type="protein sequence ID" value="MPC75488.1"/>
    <property type="molecule type" value="Genomic_DNA"/>
</dbReference>
<organism evidence="2 3">
    <name type="scientific">Portunus trituberculatus</name>
    <name type="common">Swimming crab</name>
    <name type="synonym">Neptunus trituberculatus</name>
    <dbReference type="NCBI Taxonomy" id="210409"/>
    <lineage>
        <taxon>Eukaryota</taxon>
        <taxon>Metazoa</taxon>
        <taxon>Ecdysozoa</taxon>
        <taxon>Arthropoda</taxon>
        <taxon>Crustacea</taxon>
        <taxon>Multicrustacea</taxon>
        <taxon>Malacostraca</taxon>
        <taxon>Eumalacostraca</taxon>
        <taxon>Eucarida</taxon>
        <taxon>Decapoda</taxon>
        <taxon>Pleocyemata</taxon>
        <taxon>Brachyura</taxon>
        <taxon>Eubrachyura</taxon>
        <taxon>Portunoidea</taxon>
        <taxon>Portunidae</taxon>
        <taxon>Portuninae</taxon>
        <taxon>Portunus</taxon>
    </lineage>
</organism>
<evidence type="ECO:0000313" key="3">
    <source>
        <dbReference type="Proteomes" id="UP000324222"/>
    </source>
</evidence>
<feature type="compositionally biased region" description="Polar residues" evidence="1">
    <location>
        <begin position="22"/>
        <end position="32"/>
    </location>
</feature>
<sequence>MWAAPQAQLRHRRVEPRGKSSDVLQPSIQSLSKQEKGMPRGGRGLVNSLLWCAQAMAFTFVMYVPRDPGVVVSLLPQSTTTAHHADNHSWRVTTCYTTPSPPHRPPLIRP</sequence>
<accession>A0A5B7I3I3</accession>
<feature type="region of interest" description="Disordered" evidence="1">
    <location>
        <begin position="1"/>
        <end position="41"/>
    </location>
</feature>
<dbReference type="Proteomes" id="UP000324222">
    <property type="component" value="Unassembled WGS sequence"/>
</dbReference>
<keyword evidence="3" id="KW-1185">Reference proteome</keyword>
<reference evidence="2 3" key="1">
    <citation type="submission" date="2019-05" db="EMBL/GenBank/DDBJ databases">
        <title>Another draft genome of Portunus trituberculatus and its Hox gene families provides insights of decapod evolution.</title>
        <authorList>
            <person name="Jeong J.-H."/>
            <person name="Song I."/>
            <person name="Kim S."/>
            <person name="Choi T."/>
            <person name="Kim D."/>
            <person name="Ryu S."/>
            <person name="Kim W."/>
        </authorList>
    </citation>
    <scope>NUCLEOTIDE SEQUENCE [LARGE SCALE GENOMIC DNA]</scope>
    <source>
        <tissue evidence="2">Muscle</tissue>
    </source>
</reference>
<name>A0A5B7I3I3_PORTR</name>
<proteinExistence type="predicted"/>